<gene>
    <name evidence="2" type="ORF">FOC69_12390</name>
</gene>
<sequence length="65" mass="7365">MNERHRKWLPTIIGATTEIVTVLFLSGYLWPIKKPQDGDTAVIGICIIIFIPFCIGALLRLLQKK</sequence>
<dbReference type="Proteomes" id="UP000501467">
    <property type="component" value="Chromosome"/>
</dbReference>
<organism evidence="2 3">
    <name type="scientific">Bacteroides fragilis</name>
    <dbReference type="NCBI Taxonomy" id="817"/>
    <lineage>
        <taxon>Bacteria</taxon>
        <taxon>Pseudomonadati</taxon>
        <taxon>Bacteroidota</taxon>
        <taxon>Bacteroidia</taxon>
        <taxon>Bacteroidales</taxon>
        <taxon>Bacteroidaceae</taxon>
        <taxon>Bacteroides</taxon>
    </lineage>
</organism>
<accession>A0AAP9SWY0</accession>
<dbReference type="EMBL" id="CP054003">
    <property type="protein sequence ID" value="QKH85124.1"/>
    <property type="molecule type" value="Genomic_DNA"/>
</dbReference>
<evidence type="ECO:0000313" key="3">
    <source>
        <dbReference type="Proteomes" id="UP000501467"/>
    </source>
</evidence>
<feature type="transmembrane region" description="Helical" evidence="1">
    <location>
        <begin position="12"/>
        <end position="30"/>
    </location>
</feature>
<evidence type="ECO:0000256" key="1">
    <source>
        <dbReference type="SAM" id="Phobius"/>
    </source>
</evidence>
<evidence type="ECO:0008006" key="4">
    <source>
        <dbReference type="Google" id="ProtNLM"/>
    </source>
</evidence>
<dbReference type="RefSeq" id="WP_171810354.1">
    <property type="nucleotide sequence ID" value="NZ_CP054003.1"/>
</dbReference>
<feature type="transmembrane region" description="Helical" evidence="1">
    <location>
        <begin position="42"/>
        <end position="62"/>
    </location>
</feature>
<protein>
    <recommendedName>
        <fullName evidence="4">Transmembrane protein</fullName>
    </recommendedName>
</protein>
<reference evidence="2 3" key="1">
    <citation type="submission" date="2020-05" db="EMBL/GenBank/DDBJ databases">
        <title>FDA dAtabase for Regulatory Grade micrObial Sequences (FDA-ARGOS): Supporting development and validation of Infectious Disease Dx tests.</title>
        <authorList>
            <person name="Bojja K."/>
            <person name="Kessler A."/>
            <person name="Tallon L."/>
            <person name="Sadzewicz L."/>
            <person name="Zhao X."/>
            <person name="Vavikolanu K."/>
            <person name="Mehta A."/>
            <person name="Aluvathingal J."/>
            <person name="Nadendla S."/>
            <person name="Myers T."/>
            <person name="Yan Y."/>
            <person name="Sichtig H."/>
        </authorList>
    </citation>
    <scope>NUCLEOTIDE SEQUENCE [LARGE SCALE GENOMIC DNA]</scope>
    <source>
        <strain evidence="2 3">FDAARGOS_763</strain>
    </source>
</reference>
<keyword evidence="1" id="KW-0472">Membrane</keyword>
<evidence type="ECO:0000313" key="2">
    <source>
        <dbReference type="EMBL" id="QKH85124.1"/>
    </source>
</evidence>
<keyword evidence="1" id="KW-1133">Transmembrane helix</keyword>
<proteinExistence type="predicted"/>
<keyword evidence="1" id="KW-0812">Transmembrane</keyword>
<dbReference type="AlphaFoldDB" id="A0AAP9SWY0"/>
<name>A0AAP9SWY0_BACFG</name>